<protein>
    <recommendedName>
        <fullName evidence="2">Transposase</fullName>
    </recommendedName>
</protein>
<reference evidence="1" key="1">
    <citation type="submission" date="2024-06" db="EMBL/GenBank/DDBJ databases">
        <authorList>
            <person name="Sahani V.S."/>
            <person name="Rajnandini D.D."/>
            <person name="Zdgiebloski S.Z."/>
            <person name="Agrawal S.A."/>
        </authorList>
    </citation>
    <scope>NUCLEOTIDE SEQUENCE</scope>
</reference>
<sequence length="39" mass="4453">MGHPMLALLKAQNKELKELEIKKQEFLIKNSSLMKGGKK</sequence>
<proteinExistence type="predicted"/>
<evidence type="ECO:0008006" key="2">
    <source>
        <dbReference type="Google" id="ProtNLM"/>
    </source>
</evidence>
<dbReference type="EMBL" id="PP883967">
    <property type="protein sequence ID" value="XCG97664.1"/>
    <property type="molecule type" value="Genomic_DNA"/>
</dbReference>
<evidence type="ECO:0000313" key="1">
    <source>
        <dbReference type="EMBL" id="XCG97664.1"/>
    </source>
</evidence>
<gene>
    <name evidence="1" type="ORF">JABBERWOCK_271</name>
</gene>
<name>A0AAU8EIS6_9CAUD</name>
<organism evidence="1">
    <name type="scientific">Bacillus phage Jabberwock</name>
    <dbReference type="NCBI Taxonomy" id="3163548"/>
    <lineage>
        <taxon>Viruses</taxon>
        <taxon>Duplodnaviria</taxon>
        <taxon>Heunggongvirae</taxon>
        <taxon>Uroviricota</taxon>
        <taxon>Caudoviricetes</taxon>
    </lineage>
</organism>
<accession>A0AAU8EIS6</accession>